<dbReference type="SUPFAM" id="SSF57903">
    <property type="entry name" value="FYVE/PHD zinc finger"/>
    <property type="match status" value="1"/>
</dbReference>
<evidence type="ECO:0000259" key="7">
    <source>
        <dbReference type="PROSITE" id="PS50016"/>
    </source>
</evidence>
<sequence length="1263" mass="139516">MNGPEGSPVKLRQIIIDEDETSTTSDSPIKYGPHLDHDYGSASGGRYNSALEFYGDGKNNESFPPIEILASGDEDQGLSPVKGEVRPQLSQQYHRSSEHHSAAPKTFGYGAVNRLAGRTQVFLQNRPRTAYTIPQRIRPEQTTPVLSYANSASRIVRPHLTPSETSVQRSTPNVLRQSTVRPRGSTVVRPPRPPKPVVQAPVSPESGLMNVLDEEEAQNQKFFMQQSKMGTNLAQMKPIVSSVYNNPHVPTSMSISPQKSVDGEGIHKPRGRGRPSNAEKAFLLQQQQQHNKTAGPDKNNLQTLAEMALVSPSKPQAPRSPVKPAIQTPVQETKPLEPLASENQAQRLSKKLIVTPKKDEPVKSCESDRDEGEEVEGVDYITRCICELKHNDDYMVQCDQCKAWVHIDCFGGEKAVDVDNKFYCHKCDTKRVNPLSSEEAKRLQQHKIAKAEKNRKKAKQNSVTLSAPERKPHKLLKKTLAKEKENTYSRSVKSDISEGRISEGDIGTYVQLKSIADRRCRNTIVSKGITGLMSIENVRKGDPLIEFKGNFFFVDEEKVVERLNDPITFYRSVVYTGLGPNSKPLFVDSTKSGTAASVARRSCRANAKLSHCVIEGRLVLFLVAAEDIDETSEITLPFDHEERGSPPIHLDCACLTDLAYSAGGSKCLLQDYNDKVANGELVKPTKTSPARKRTVSPEKPSSPKNVRRSPVKSQPKSPRREPKSPRNEIKAAEAPKEITSERRKSEIEKSEASTSKEKVDIKDDSDKESTPRRSSRKRISTNERLSPKLDSASEKPKKRGDTIFDEGEIITGLSRREQQKIQRLEQMDHQNGRRKRSLEQEPKSAKVARRSLPAKEEVPVKKPKAESPEEVAANLLLGLAGTAAKSETSFSAKRQEALVKYWNRCRSQLDSLGPFSNINFSEIQKVAASKKSSTCLTNSESSKLLKTGLQKLKMNSFERSSQSPSTPKARPPLDKSIESHQGSFGQGSVKPWHIKPTTLALSERSEDMAGVYPGDGAGGIKSEDVSKGKEEPSFKGVEETPQSDVSTKKPLSQVAQQRVISFSEAFKTVNAPVNTPSASMIGRNVGNRSFGQPTNLTLDVLMTPQNMQEPPQSAPPAFTPTAISKMKLNSLKERVFGELEKKQTQSLTSTPSLKPPIKLEIHKPLGISKAGSPLAVNPRVLKWDDSPKTEISKIAPLPAILPPLKRLTDLEISESLNRLRSLPVFERIGVQFFKKIAEGKASYKEGDAEGKTSSFTGPSHLCK</sequence>
<dbReference type="PANTHER" id="PTHR46462">
    <property type="entry name" value="UPSET, ISOFORM A"/>
    <property type="match status" value="1"/>
</dbReference>
<dbReference type="GO" id="GO:0006325">
    <property type="term" value="P:chromatin organization"/>
    <property type="evidence" value="ECO:0007669"/>
    <property type="project" value="UniProtKB-KW"/>
</dbReference>
<keyword evidence="4" id="KW-0156">Chromatin regulator</keyword>
<keyword evidence="1" id="KW-0479">Metal-binding</keyword>
<proteinExistence type="predicted"/>
<dbReference type="Gene3D" id="2.170.270.10">
    <property type="entry name" value="SET domain"/>
    <property type="match status" value="1"/>
</dbReference>
<protein>
    <submittedName>
        <fullName evidence="9">PHD-type domain-containing protein</fullName>
    </submittedName>
</protein>
<evidence type="ECO:0000256" key="5">
    <source>
        <dbReference type="PROSITE-ProRule" id="PRU00146"/>
    </source>
</evidence>
<dbReference type="InterPro" id="IPR013083">
    <property type="entry name" value="Znf_RING/FYVE/PHD"/>
</dbReference>
<dbReference type="PROSITE" id="PS01359">
    <property type="entry name" value="ZF_PHD_1"/>
    <property type="match status" value="1"/>
</dbReference>
<dbReference type="InterPro" id="IPR019786">
    <property type="entry name" value="Zinc_finger_PHD-type_CS"/>
</dbReference>
<dbReference type="Pfam" id="PF00628">
    <property type="entry name" value="PHD"/>
    <property type="match status" value="1"/>
</dbReference>
<feature type="region of interest" description="Disordered" evidence="6">
    <location>
        <begin position="1243"/>
        <end position="1263"/>
    </location>
</feature>
<feature type="compositionally biased region" description="Basic and acidic residues" evidence="6">
    <location>
        <begin position="1021"/>
        <end position="1038"/>
    </location>
</feature>
<dbReference type="GO" id="GO:0034967">
    <property type="term" value="C:Set3 complex"/>
    <property type="evidence" value="ECO:0007669"/>
    <property type="project" value="TreeGrafter"/>
</dbReference>
<evidence type="ECO:0000256" key="1">
    <source>
        <dbReference type="ARBA" id="ARBA00022723"/>
    </source>
</evidence>
<dbReference type="WBParaSite" id="BXY_0010000.1">
    <property type="protein sequence ID" value="BXY_0010000.1"/>
    <property type="gene ID" value="BXY_0010000"/>
</dbReference>
<feature type="compositionally biased region" description="Polar residues" evidence="6">
    <location>
        <begin position="250"/>
        <end position="259"/>
    </location>
</feature>
<reference evidence="9" key="1">
    <citation type="submission" date="2016-11" db="UniProtKB">
        <authorList>
            <consortium name="WormBaseParasite"/>
        </authorList>
    </citation>
    <scope>IDENTIFICATION</scope>
</reference>
<keyword evidence="3" id="KW-0862">Zinc</keyword>
<feature type="region of interest" description="Disordered" evidence="6">
    <location>
        <begin position="680"/>
        <end position="868"/>
    </location>
</feature>
<dbReference type="InterPro" id="IPR001965">
    <property type="entry name" value="Znf_PHD"/>
</dbReference>
<dbReference type="eggNOG" id="KOG1844">
    <property type="taxonomic scope" value="Eukaryota"/>
</dbReference>
<organism evidence="8 9">
    <name type="scientific">Bursaphelenchus xylophilus</name>
    <name type="common">Pinewood nematode worm</name>
    <name type="synonym">Aphelenchoides xylophilus</name>
    <dbReference type="NCBI Taxonomy" id="6326"/>
    <lineage>
        <taxon>Eukaryota</taxon>
        <taxon>Metazoa</taxon>
        <taxon>Ecdysozoa</taxon>
        <taxon>Nematoda</taxon>
        <taxon>Chromadorea</taxon>
        <taxon>Rhabditida</taxon>
        <taxon>Tylenchina</taxon>
        <taxon>Tylenchomorpha</taxon>
        <taxon>Aphelenchoidea</taxon>
        <taxon>Aphelenchoididae</taxon>
        <taxon>Bursaphelenchus</taxon>
    </lineage>
</organism>
<feature type="region of interest" description="Disordered" evidence="6">
    <location>
        <begin position="1"/>
        <end position="42"/>
    </location>
</feature>
<evidence type="ECO:0000256" key="6">
    <source>
        <dbReference type="SAM" id="MobiDB-lite"/>
    </source>
</evidence>
<feature type="compositionally biased region" description="Polar residues" evidence="6">
    <location>
        <begin position="957"/>
        <end position="966"/>
    </location>
</feature>
<dbReference type="GO" id="GO:0070210">
    <property type="term" value="C:Rpd3L-Expanded complex"/>
    <property type="evidence" value="ECO:0007669"/>
    <property type="project" value="TreeGrafter"/>
</dbReference>
<feature type="region of interest" description="Disordered" evidence="6">
    <location>
        <begin position="956"/>
        <end position="991"/>
    </location>
</feature>
<evidence type="ECO:0000256" key="2">
    <source>
        <dbReference type="ARBA" id="ARBA00022771"/>
    </source>
</evidence>
<feature type="compositionally biased region" description="Basic and acidic residues" evidence="6">
    <location>
        <begin position="785"/>
        <end position="802"/>
    </location>
</feature>
<dbReference type="GO" id="GO:0008270">
    <property type="term" value="F:zinc ion binding"/>
    <property type="evidence" value="ECO:0007669"/>
    <property type="project" value="UniProtKB-KW"/>
</dbReference>
<keyword evidence="2 5" id="KW-0863">Zinc-finger</keyword>
<dbReference type="Pfam" id="PF00856">
    <property type="entry name" value="SET"/>
    <property type="match status" value="1"/>
</dbReference>
<accession>A0A1I7RHC3</accession>
<dbReference type="Gene3D" id="3.30.40.10">
    <property type="entry name" value="Zinc/RING finger domain, C3HC4 (zinc finger)"/>
    <property type="match status" value="1"/>
</dbReference>
<dbReference type="SUPFAM" id="SSF82199">
    <property type="entry name" value="SET domain"/>
    <property type="match status" value="1"/>
</dbReference>
<evidence type="ECO:0000256" key="4">
    <source>
        <dbReference type="ARBA" id="ARBA00022853"/>
    </source>
</evidence>
<dbReference type="InterPro" id="IPR046341">
    <property type="entry name" value="SET_dom_sf"/>
</dbReference>
<evidence type="ECO:0000313" key="9">
    <source>
        <dbReference type="WBParaSite" id="BXY_0010000.1"/>
    </source>
</evidence>
<dbReference type="InterPro" id="IPR019787">
    <property type="entry name" value="Znf_PHD-finger"/>
</dbReference>
<feature type="compositionally biased region" description="Basic and acidic residues" evidence="6">
    <location>
        <begin position="853"/>
        <end position="867"/>
    </location>
</feature>
<name>A0A1I7RHC3_BURXY</name>
<evidence type="ECO:0000256" key="3">
    <source>
        <dbReference type="ARBA" id="ARBA00022833"/>
    </source>
</evidence>
<dbReference type="PROSITE" id="PS50016">
    <property type="entry name" value="ZF_PHD_2"/>
    <property type="match status" value="1"/>
</dbReference>
<feature type="compositionally biased region" description="Basic and acidic residues" evidence="6">
    <location>
        <begin position="814"/>
        <end position="844"/>
    </location>
</feature>
<dbReference type="InterPro" id="IPR011011">
    <property type="entry name" value="Znf_FYVE_PHD"/>
</dbReference>
<feature type="region of interest" description="Disordered" evidence="6">
    <location>
        <begin position="1008"/>
        <end position="1050"/>
    </location>
</feature>
<dbReference type="SMART" id="SM00249">
    <property type="entry name" value="PHD"/>
    <property type="match status" value="1"/>
</dbReference>
<dbReference type="Proteomes" id="UP000095284">
    <property type="component" value="Unplaced"/>
</dbReference>
<feature type="region of interest" description="Disordered" evidence="6">
    <location>
        <begin position="250"/>
        <end position="276"/>
    </location>
</feature>
<dbReference type="SMART" id="SM00317">
    <property type="entry name" value="SET"/>
    <property type="match status" value="1"/>
</dbReference>
<feature type="region of interest" description="Disordered" evidence="6">
    <location>
        <begin position="180"/>
        <end position="203"/>
    </location>
</feature>
<dbReference type="AlphaFoldDB" id="A0A1I7RHC3"/>
<dbReference type="InterPro" id="IPR001214">
    <property type="entry name" value="SET_dom"/>
</dbReference>
<feature type="compositionally biased region" description="Basic and acidic residues" evidence="6">
    <location>
        <begin position="718"/>
        <end position="771"/>
    </location>
</feature>
<evidence type="ECO:0000313" key="8">
    <source>
        <dbReference type="Proteomes" id="UP000095284"/>
    </source>
</evidence>
<feature type="domain" description="PHD-type" evidence="7">
    <location>
        <begin position="381"/>
        <end position="430"/>
    </location>
</feature>
<dbReference type="PANTHER" id="PTHR46462:SF3">
    <property type="entry name" value="UPSET, ISOFORM A"/>
    <property type="match status" value="1"/>
</dbReference>
<dbReference type="GO" id="GO:0006355">
    <property type="term" value="P:regulation of DNA-templated transcription"/>
    <property type="evidence" value="ECO:0007669"/>
    <property type="project" value="TreeGrafter"/>
</dbReference>
<feature type="compositionally biased region" description="Polar residues" evidence="6">
    <location>
        <begin position="1040"/>
        <end position="1050"/>
    </location>
</feature>